<accession>A0AC58SEN6</accession>
<organism evidence="1 2">
    <name type="scientific">Nicotiana tabacum</name>
    <name type="common">Common tobacco</name>
    <dbReference type="NCBI Taxonomy" id="4097"/>
    <lineage>
        <taxon>Eukaryota</taxon>
        <taxon>Viridiplantae</taxon>
        <taxon>Streptophyta</taxon>
        <taxon>Embryophyta</taxon>
        <taxon>Tracheophyta</taxon>
        <taxon>Spermatophyta</taxon>
        <taxon>Magnoliopsida</taxon>
        <taxon>eudicotyledons</taxon>
        <taxon>Gunneridae</taxon>
        <taxon>Pentapetalae</taxon>
        <taxon>asterids</taxon>
        <taxon>lamiids</taxon>
        <taxon>Solanales</taxon>
        <taxon>Solanaceae</taxon>
        <taxon>Nicotianoideae</taxon>
        <taxon>Nicotianeae</taxon>
        <taxon>Nicotiana</taxon>
    </lineage>
</organism>
<reference evidence="1" key="1">
    <citation type="journal article" date="2014" name="Nat. Commun.">
        <title>The tobacco genome sequence and its comparison with those of tomato and potato.</title>
        <authorList>
            <person name="Sierro N."/>
            <person name="Battey J.N."/>
            <person name="Ouadi S."/>
            <person name="Bakaher N."/>
            <person name="Bovet L."/>
            <person name="Willig A."/>
            <person name="Goepfert S."/>
            <person name="Peitsch M.C."/>
            <person name="Ivanov N.V."/>
        </authorList>
    </citation>
    <scope>NUCLEOTIDE SEQUENCE [LARGE SCALE GENOMIC DNA]</scope>
</reference>
<evidence type="ECO:0000313" key="1">
    <source>
        <dbReference type="Proteomes" id="UP000790787"/>
    </source>
</evidence>
<name>A0AC58SEN6_TOBAC</name>
<gene>
    <name evidence="2" type="primary">LOC142167176</name>
</gene>
<proteinExistence type="predicted"/>
<reference evidence="2" key="2">
    <citation type="submission" date="2025-08" db="UniProtKB">
        <authorList>
            <consortium name="RefSeq"/>
        </authorList>
    </citation>
    <scope>IDENTIFICATION</scope>
    <source>
        <tissue evidence="2">Leaf</tissue>
    </source>
</reference>
<evidence type="ECO:0000313" key="2">
    <source>
        <dbReference type="RefSeq" id="XP_075083437.1"/>
    </source>
</evidence>
<keyword evidence="1" id="KW-1185">Reference proteome</keyword>
<protein>
    <submittedName>
        <fullName evidence="2">Uncharacterized protein LOC142167176</fullName>
    </submittedName>
</protein>
<sequence>MSFDHVEKTGIGIDKIRQGNMSVKVFNGSERDTLGEIDLSLKIGPTVFDVGFQKHMPTGKLAKWQILLSELDIVYVTQKAFKGKAYVNHLAENLGDGEYDPLTTYFLDEEVSHIREISEKPTAGGDCFLKEPQISKECASKLSWYQKIGQHYLVSAKLRFPYSNNMAKYEAYILGLRLSIDMNIQELLIIRDSYLLIHQIEFKHVPRIQNEFTDTLATLSSMIQHPDKNYIDPIPIEIHKQSAYCAYVEEEFDGKSWFHDITEYLEN</sequence>
<dbReference type="Proteomes" id="UP000790787">
    <property type="component" value="Chromosome 12"/>
</dbReference>
<dbReference type="RefSeq" id="XP_075083437.1">
    <property type="nucleotide sequence ID" value="XM_075227336.1"/>
</dbReference>